<dbReference type="Pfam" id="PF13181">
    <property type="entry name" value="TPR_8"/>
    <property type="match status" value="1"/>
</dbReference>
<comment type="caution">
    <text evidence="3">The sequence shown here is derived from an EMBL/GenBank/DDBJ whole genome shotgun (WGS) entry which is preliminary data.</text>
</comment>
<feature type="repeat" description="TPR" evidence="1">
    <location>
        <begin position="115"/>
        <end position="148"/>
    </location>
</feature>
<dbReference type="OrthoDB" id="9150126at2"/>
<evidence type="ECO:0000313" key="3">
    <source>
        <dbReference type="EMBL" id="TCO38774.1"/>
    </source>
</evidence>
<sequence length="337" mass="35854">MNRVAVALALLLSCSLTTAEPAAKAALSEADAAALRHAAGLLDAYRGDDASPLETARTELDAIVAANPHHAPAWRELARYRMMSGHVGGGDFAPGALEAADEALGKAIASDPAYAAAYVLRGQLYRLMKRPEDAIAALKKAESLGSDDPWLHNNWADLLLDQGKFIEAGEHYRKVADDEKAPLKARLAATEGLIEFHLDAGELDRADAMFRRLVALEPGSARGHTAYAQFLLCQREDYDGAIARARAGLALENQEATRYWLAAALYRRWAQAIVVDARPEAGKAAFAEAQAIFPGVAEVAANAATCPALDFVAQAYAEQAKSEAAPAKDEAATTPSH</sequence>
<dbReference type="Pfam" id="PF14559">
    <property type="entry name" value="TPR_19"/>
    <property type="match status" value="1"/>
</dbReference>
<dbReference type="EMBL" id="SLWQ01000007">
    <property type="protein sequence ID" value="TCO38774.1"/>
    <property type="molecule type" value="Genomic_DNA"/>
</dbReference>
<dbReference type="SUPFAM" id="SSF81901">
    <property type="entry name" value="HCP-like"/>
    <property type="match status" value="1"/>
</dbReference>
<keyword evidence="1" id="KW-0802">TPR repeat</keyword>
<reference evidence="3 4" key="1">
    <citation type="journal article" date="2015" name="Stand. Genomic Sci.">
        <title>Genomic Encyclopedia of Bacterial and Archaeal Type Strains, Phase III: the genomes of soil and plant-associated and newly described type strains.</title>
        <authorList>
            <person name="Whitman W.B."/>
            <person name="Woyke T."/>
            <person name="Klenk H.P."/>
            <person name="Zhou Y."/>
            <person name="Lilburn T.G."/>
            <person name="Beck B.J."/>
            <person name="De Vos P."/>
            <person name="Vandamme P."/>
            <person name="Eisen J.A."/>
            <person name="Garrity G."/>
            <person name="Hugenholtz P."/>
            <person name="Kyrpides N.C."/>
        </authorList>
    </citation>
    <scope>NUCLEOTIDE SEQUENCE [LARGE SCALE GENOMIC DNA]</scope>
    <source>
        <strain evidence="3 4">A3</strain>
    </source>
</reference>
<name>A0A4R2I3V0_9GAMM</name>
<accession>A0A4R2I3V0</accession>
<dbReference type="PROSITE" id="PS50005">
    <property type="entry name" value="TPR"/>
    <property type="match status" value="1"/>
</dbReference>
<protein>
    <submittedName>
        <fullName evidence="3">Tfp pilus assembly protein PilF</fullName>
    </submittedName>
</protein>
<organism evidence="3 4">
    <name type="scientific">Dokdonella fugitiva</name>
    <dbReference type="NCBI Taxonomy" id="328517"/>
    <lineage>
        <taxon>Bacteria</taxon>
        <taxon>Pseudomonadati</taxon>
        <taxon>Pseudomonadota</taxon>
        <taxon>Gammaproteobacteria</taxon>
        <taxon>Lysobacterales</taxon>
        <taxon>Rhodanobacteraceae</taxon>
        <taxon>Dokdonella</taxon>
    </lineage>
</organism>
<keyword evidence="2" id="KW-0732">Signal</keyword>
<evidence type="ECO:0000313" key="4">
    <source>
        <dbReference type="Proteomes" id="UP000294862"/>
    </source>
</evidence>
<proteinExistence type="predicted"/>
<keyword evidence="4" id="KW-1185">Reference proteome</keyword>
<dbReference type="Proteomes" id="UP000294862">
    <property type="component" value="Unassembled WGS sequence"/>
</dbReference>
<evidence type="ECO:0000256" key="2">
    <source>
        <dbReference type="SAM" id="SignalP"/>
    </source>
</evidence>
<dbReference type="SMART" id="SM00028">
    <property type="entry name" value="TPR"/>
    <property type="match status" value="1"/>
</dbReference>
<dbReference type="InterPro" id="IPR019734">
    <property type="entry name" value="TPR_rpt"/>
</dbReference>
<dbReference type="AlphaFoldDB" id="A0A4R2I3V0"/>
<dbReference type="Gene3D" id="1.25.40.10">
    <property type="entry name" value="Tetratricopeptide repeat domain"/>
    <property type="match status" value="2"/>
</dbReference>
<dbReference type="InterPro" id="IPR011990">
    <property type="entry name" value="TPR-like_helical_dom_sf"/>
</dbReference>
<feature type="signal peptide" evidence="2">
    <location>
        <begin position="1"/>
        <end position="19"/>
    </location>
</feature>
<gene>
    <name evidence="3" type="ORF">EV148_10762</name>
</gene>
<evidence type="ECO:0000256" key="1">
    <source>
        <dbReference type="PROSITE-ProRule" id="PRU00339"/>
    </source>
</evidence>
<feature type="chain" id="PRO_5020238237" evidence="2">
    <location>
        <begin position="20"/>
        <end position="337"/>
    </location>
</feature>
<dbReference type="SUPFAM" id="SSF48452">
    <property type="entry name" value="TPR-like"/>
    <property type="match status" value="1"/>
</dbReference>
<dbReference type="RefSeq" id="WP_131998886.1">
    <property type="nucleotide sequence ID" value="NZ_SLWQ01000007.1"/>
</dbReference>